<dbReference type="InterPro" id="IPR050147">
    <property type="entry name" value="Ser/Thr_Dehydratase"/>
</dbReference>
<evidence type="ECO:0000313" key="7">
    <source>
        <dbReference type="EMBL" id="HIS74615.1"/>
    </source>
</evidence>
<dbReference type="FunFam" id="3.40.50.1100:FF:000007">
    <property type="entry name" value="L-threonine dehydratase catabolic TdcB"/>
    <property type="match status" value="1"/>
</dbReference>
<dbReference type="PROSITE" id="PS51671">
    <property type="entry name" value="ACT"/>
    <property type="match status" value="1"/>
</dbReference>
<reference evidence="7" key="2">
    <citation type="journal article" date="2021" name="PeerJ">
        <title>Extensive microbial diversity within the chicken gut microbiome revealed by metagenomics and culture.</title>
        <authorList>
            <person name="Gilroy R."/>
            <person name="Ravi A."/>
            <person name="Getino M."/>
            <person name="Pursley I."/>
            <person name="Horton D.L."/>
            <person name="Alikhan N.F."/>
            <person name="Baker D."/>
            <person name="Gharbi K."/>
            <person name="Hall N."/>
            <person name="Watson M."/>
            <person name="Adriaenssens E.M."/>
            <person name="Foster-Nyarko E."/>
            <person name="Jarju S."/>
            <person name="Secka A."/>
            <person name="Antonio M."/>
            <person name="Oren A."/>
            <person name="Chaudhuri R.R."/>
            <person name="La Ragione R."/>
            <person name="Hildebrand F."/>
            <person name="Pallen M.J."/>
        </authorList>
    </citation>
    <scope>NUCLEOTIDE SEQUENCE</scope>
    <source>
        <strain evidence="7">CHK152-2871</strain>
    </source>
</reference>
<dbReference type="InterPro" id="IPR045865">
    <property type="entry name" value="ACT-like_dom_sf"/>
</dbReference>
<evidence type="ECO:0000256" key="4">
    <source>
        <dbReference type="ARBA" id="ARBA00022898"/>
    </source>
</evidence>
<dbReference type="GO" id="GO:0003941">
    <property type="term" value="F:L-serine ammonia-lyase activity"/>
    <property type="evidence" value="ECO:0007669"/>
    <property type="project" value="TreeGrafter"/>
</dbReference>
<dbReference type="InterPro" id="IPR036052">
    <property type="entry name" value="TrpB-like_PALP_sf"/>
</dbReference>
<protein>
    <recommendedName>
        <fullName evidence="3">threonine ammonia-lyase</fullName>
        <ecNumber evidence="3">4.3.1.19</ecNumber>
    </recommendedName>
</protein>
<dbReference type="CDD" id="cd01562">
    <property type="entry name" value="Thr-dehyd"/>
    <property type="match status" value="1"/>
</dbReference>
<dbReference type="EMBL" id="DVJQ01000050">
    <property type="protein sequence ID" value="HIS74615.1"/>
    <property type="molecule type" value="Genomic_DNA"/>
</dbReference>
<dbReference type="GO" id="GO:0004794">
    <property type="term" value="F:threonine deaminase activity"/>
    <property type="evidence" value="ECO:0007669"/>
    <property type="project" value="UniProtKB-EC"/>
</dbReference>
<sequence>MLTLDKVYDAQRVLRDNIRKTDLIHAPSLSDKADIYLKAENLQTTGSFKVRGAYYKIARLNDEQKKRGIIACSAGNHAQGVALSAQKNNIKSAIFIPSTAPISKIEATRKYGAQIMLVDGVYDDAYKAAIKYQQETQGEFIHPFDDIDIIAGQGTIALELMEQLSDMEAIIVPIGGGGLISGVAYTVKMLNPNCKVYGVQACGAPSMVNSLHEHKRIELPSVSTFADGTAVKLPGENTFKICEEYVDEVVTVSEDEIAGAILSLIEKQKLIAEGAGALSVAAAMFNKLPLEGKKTVCLVSGGNIDVNILSRVINRGLMKEGRLSDLTIELLDKPGQLRDVSTIIAQHGANVIRVRHNQGGKGTEINECYLSVTLETKNAQHLEEIKQAFIEKGYRISSTF</sequence>
<evidence type="ECO:0000313" key="8">
    <source>
        <dbReference type="Proteomes" id="UP000886865"/>
    </source>
</evidence>
<dbReference type="GO" id="GO:0006565">
    <property type="term" value="P:L-serine catabolic process"/>
    <property type="evidence" value="ECO:0007669"/>
    <property type="project" value="TreeGrafter"/>
</dbReference>
<dbReference type="Proteomes" id="UP000886865">
    <property type="component" value="Unassembled WGS sequence"/>
</dbReference>
<reference evidence="7" key="1">
    <citation type="submission" date="2020-10" db="EMBL/GenBank/DDBJ databases">
        <authorList>
            <person name="Gilroy R."/>
        </authorList>
    </citation>
    <scope>NUCLEOTIDE SEQUENCE</scope>
    <source>
        <strain evidence="7">CHK152-2871</strain>
    </source>
</reference>
<dbReference type="NCBIfam" id="TIGR01127">
    <property type="entry name" value="ilvA_1Cterm"/>
    <property type="match status" value="1"/>
</dbReference>
<dbReference type="SUPFAM" id="SSF53686">
    <property type="entry name" value="Tryptophan synthase beta subunit-like PLP-dependent enzymes"/>
    <property type="match status" value="1"/>
</dbReference>
<dbReference type="Pfam" id="PF01842">
    <property type="entry name" value="ACT"/>
    <property type="match status" value="1"/>
</dbReference>
<dbReference type="CDD" id="cd04886">
    <property type="entry name" value="ACT_ThrD-II-like"/>
    <property type="match status" value="1"/>
</dbReference>
<dbReference type="InterPro" id="IPR002912">
    <property type="entry name" value="ACT_dom"/>
</dbReference>
<dbReference type="FunFam" id="3.40.50.1100:FF:000005">
    <property type="entry name" value="Threonine dehydratase catabolic"/>
    <property type="match status" value="1"/>
</dbReference>
<dbReference type="EC" id="4.3.1.19" evidence="3"/>
<dbReference type="Pfam" id="PF00291">
    <property type="entry name" value="PALP"/>
    <property type="match status" value="1"/>
</dbReference>
<dbReference type="InterPro" id="IPR005789">
    <property type="entry name" value="Thr_deHydtase_catblc"/>
</dbReference>
<dbReference type="Gene3D" id="3.40.50.1100">
    <property type="match status" value="2"/>
</dbReference>
<comment type="caution">
    <text evidence="7">The sequence shown here is derived from an EMBL/GenBank/DDBJ whole genome shotgun (WGS) entry which is preliminary data.</text>
</comment>
<keyword evidence="4" id="KW-0663">Pyridoxal phosphate</keyword>
<evidence type="ECO:0000259" key="6">
    <source>
        <dbReference type="PROSITE" id="PS51671"/>
    </source>
</evidence>
<evidence type="ECO:0000256" key="5">
    <source>
        <dbReference type="ARBA" id="ARBA00023239"/>
    </source>
</evidence>
<organism evidence="7 8">
    <name type="scientific">Candidatus Galligastranaerophilus intestinavium</name>
    <dbReference type="NCBI Taxonomy" id="2840836"/>
    <lineage>
        <taxon>Bacteria</taxon>
        <taxon>Candidatus Galligastranaerophilus</taxon>
    </lineage>
</organism>
<dbReference type="PANTHER" id="PTHR48078:SF6">
    <property type="entry name" value="L-THREONINE DEHYDRATASE CATABOLIC TDCB"/>
    <property type="match status" value="1"/>
</dbReference>
<accession>A0A9D1JXX4</accession>
<evidence type="ECO:0000256" key="3">
    <source>
        <dbReference type="ARBA" id="ARBA00012096"/>
    </source>
</evidence>
<comment type="similarity">
    <text evidence="2">Belongs to the serine/threonine dehydratase family.</text>
</comment>
<dbReference type="PANTHER" id="PTHR48078">
    <property type="entry name" value="THREONINE DEHYDRATASE, MITOCHONDRIAL-RELATED"/>
    <property type="match status" value="1"/>
</dbReference>
<dbReference type="GO" id="GO:0009097">
    <property type="term" value="P:isoleucine biosynthetic process"/>
    <property type="evidence" value="ECO:0007669"/>
    <property type="project" value="TreeGrafter"/>
</dbReference>
<evidence type="ECO:0000256" key="2">
    <source>
        <dbReference type="ARBA" id="ARBA00010869"/>
    </source>
</evidence>
<gene>
    <name evidence="7" type="ORF">IAA86_06310</name>
</gene>
<dbReference type="InterPro" id="IPR001926">
    <property type="entry name" value="TrpB-like_PALP"/>
</dbReference>
<dbReference type="SUPFAM" id="SSF55021">
    <property type="entry name" value="ACT-like"/>
    <property type="match status" value="1"/>
</dbReference>
<name>A0A9D1JXX4_9BACT</name>
<evidence type="ECO:0000256" key="1">
    <source>
        <dbReference type="ARBA" id="ARBA00001933"/>
    </source>
</evidence>
<proteinExistence type="inferred from homology"/>
<keyword evidence="5 7" id="KW-0456">Lyase</keyword>
<dbReference type="InterPro" id="IPR044561">
    <property type="entry name" value="ACT_ThrD-II-like"/>
</dbReference>
<comment type="cofactor">
    <cofactor evidence="1">
        <name>pyridoxal 5'-phosphate</name>
        <dbReference type="ChEBI" id="CHEBI:597326"/>
    </cofactor>
</comment>
<dbReference type="AlphaFoldDB" id="A0A9D1JXX4"/>
<feature type="domain" description="ACT" evidence="6">
    <location>
        <begin position="325"/>
        <end position="400"/>
    </location>
</feature>
<dbReference type="GO" id="GO:0006567">
    <property type="term" value="P:L-threonine catabolic process"/>
    <property type="evidence" value="ECO:0007669"/>
    <property type="project" value="InterPro"/>
</dbReference>
<dbReference type="Gene3D" id="3.30.70.260">
    <property type="match status" value="1"/>
</dbReference>